<dbReference type="EMBL" id="GDJX01024918">
    <property type="protein sequence ID" value="JAT43018.1"/>
    <property type="molecule type" value="Transcribed_RNA"/>
</dbReference>
<feature type="compositionally biased region" description="Basic residues" evidence="1">
    <location>
        <begin position="98"/>
        <end position="109"/>
    </location>
</feature>
<feature type="non-terminal residue" evidence="2">
    <location>
        <position position="334"/>
    </location>
</feature>
<name>A0A1D1XKW3_9ARAE</name>
<feature type="region of interest" description="Disordered" evidence="1">
    <location>
        <begin position="58"/>
        <end position="130"/>
    </location>
</feature>
<feature type="region of interest" description="Disordered" evidence="1">
    <location>
        <begin position="200"/>
        <end position="222"/>
    </location>
</feature>
<feature type="compositionally biased region" description="Gly residues" evidence="1">
    <location>
        <begin position="110"/>
        <end position="129"/>
    </location>
</feature>
<accession>A0A1D1XKW3</accession>
<evidence type="ECO:0000313" key="2">
    <source>
        <dbReference type="EMBL" id="JAT43018.1"/>
    </source>
</evidence>
<reference evidence="2" key="1">
    <citation type="submission" date="2015-07" db="EMBL/GenBank/DDBJ databases">
        <title>Transcriptome Assembly of Anthurium amnicola.</title>
        <authorList>
            <person name="Suzuki J."/>
        </authorList>
    </citation>
    <scope>NUCLEOTIDE SEQUENCE</scope>
</reference>
<proteinExistence type="predicted"/>
<feature type="compositionally biased region" description="Pro residues" evidence="1">
    <location>
        <begin position="86"/>
        <end position="97"/>
    </location>
</feature>
<gene>
    <name evidence="2" type="ORF">g.144656</name>
</gene>
<evidence type="ECO:0000256" key="1">
    <source>
        <dbReference type="SAM" id="MobiDB-lite"/>
    </source>
</evidence>
<feature type="non-terminal residue" evidence="2">
    <location>
        <position position="1"/>
    </location>
</feature>
<organism evidence="2">
    <name type="scientific">Anthurium amnicola</name>
    <dbReference type="NCBI Taxonomy" id="1678845"/>
    <lineage>
        <taxon>Eukaryota</taxon>
        <taxon>Viridiplantae</taxon>
        <taxon>Streptophyta</taxon>
        <taxon>Embryophyta</taxon>
        <taxon>Tracheophyta</taxon>
        <taxon>Spermatophyta</taxon>
        <taxon>Magnoliopsida</taxon>
        <taxon>Liliopsida</taxon>
        <taxon>Araceae</taxon>
        <taxon>Pothoideae</taxon>
        <taxon>Potheae</taxon>
        <taxon>Anthurium</taxon>
    </lineage>
</organism>
<sequence length="334" mass="34878">GGDTIHEWYGYFMALLVEGLELLSEDGEDVGEGNYTGQLVVVVHHPDVAHPVRQRLYHHRHQGAPRVAHDRVLRSPPHPRRVAPRPAVPRRPSPPPAPRRRLLVGRGRGRGAAAGGPGRRGRGEGGGGVLHQLQHPVEAPLPEPALDRPDGLLRGAAQPAGVDVGHELASGEGGDGGGDGLVAVGQGGGGDLADELAVVGDDGDGGLGGQGGPDEGDRGEGGLVVAEGEDVGADDAEDVDGGGRDWGEDTDGVEEEADEVLLGQPAAAATHHPPAVLLLHLHLIIVVVVVPPASSARPQWDHQVLRPSQQHIHSLQHAASPIGLSRFHFFFFFF</sequence>
<protein>
    <submittedName>
        <fullName evidence="2">Uncharacterized protein</fullName>
    </submittedName>
</protein>
<dbReference type="AlphaFoldDB" id="A0A1D1XKW3"/>